<keyword evidence="2" id="KW-0732">Signal</keyword>
<dbReference type="SUPFAM" id="SSF53474">
    <property type="entry name" value="alpha/beta-Hydrolases"/>
    <property type="match status" value="1"/>
</dbReference>
<dbReference type="Proteomes" id="UP000269974">
    <property type="component" value="Unassembled WGS sequence"/>
</dbReference>
<protein>
    <submittedName>
        <fullName evidence="6">Tripeptidyl aminopeptidase</fullName>
        <ecNumber evidence="6">3.4.14.-</ecNumber>
    </submittedName>
</protein>
<feature type="compositionally biased region" description="Basic residues" evidence="4">
    <location>
        <begin position="11"/>
        <end position="21"/>
    </location>
</feature>
<dbReference type="Pfam" id="PF08386">
    <property type="entry name" value="Abhydrolase_4"/>
    <property type="match status" value="1"/>
</dbReference>
<dbReference type="AlphaFoldDB" id="A0A7Z8Y8F2"/>
<evidence type="ECO:0000259" key="5">
    <source>
        <dbReference type="Pfam" id="PF08386"/>
    </source>
</evidence>
<evidence type="ECO:0000256" key="4">
    <source>
        <dbReference type="SAM" id="MobiDB-lite"/>
    </source>
</evidence>
<dbReference type="InterPro" id="IPR029058">
    <property type="entry name" value="AB_hydrolase_fold"/>
</dbReference>
<evidence type="ECO:0000256" key="2">
    <source>
        <dbReference type="ARBA" id="ARBA00022729"/>
    </source>
</evidence>
<name>A0A7Z8Y8F2_9ACTO</name>
<proteinExistence type="inferred from homology"/>
<dbReference type="PANTHER" id="PTHR43248">
    <property type="entry name" value="2-SUCCINYL-6-HYDROXY-2,4-CYCLOHEXADIENE-1-CARBOXYLATE SYNTHASE"/>
    <property type="match status" value="1"/>
</dbReference>
<evidence type="ECO:0000313" key="7">
    <source>
        <dbReference type="Proteomes" id="UP000269974"/>
    </source>
</evidence>
<gene>
    <name evidence="6" type="primary">tap_2</name>
    <name evidence="6" type="ORF">NCTC10327_00557</name>
</gene>
<keyword evidence="3 6" id="KW-0378">Hydrolase</keyword>
<dbReference type="PANTHER" id="PTHR43248:SF29">
    <property type="entry name" value="TRIPEPTIDYL AMINOPEPTIDASE"/>
    <property type="match status" value="1"/>
</dbReference>
<comment type="similarity">
    <text evidence="1">Belongs to the peptidase S33 family.</text>
</comment>
<dbReference type="EC" id="3.4.14.-" evidence="6"/>
<evidence type="ECO:0000256" key="3">
    <source>
        <dbReference type="ARBA" id="ARBA00022801"/>
    </source>
</evidence>
<accession>A0A7Z8Y8F2</accession>
<reference evidence="6 7" key="1">
    <citation type="submission" date="2018-11" db="EMBL/GenBank/DDBJ databases">
        <authorList>
            <consortium name="Pathogen Informatics"/>
        </authorList>
    </citation>
    <scope>NUCLEOTIDE SEQUENCE [LARGE SCALE GENOMIC DNA]</scope>
    <source>
        <strain evidence="6 7">NCTC10327</strain>
    </source>
</reference>
<dbReference type="GO" id="GO:0004177">
    <property type="term" value="F:aminopeptidase activity"/>
    <property type="evidence" value="ECO:0007669"/>
    <property type="project" value="UniProtKB-KW"/>
</dbReference>
<dbReference type="InterPro" id="IPR013595">
    <property type="entry name" value="Pept_S33_TAP-like_C"/>
</dbReference>
<feature type="region of interest" description="Disordered" evidence="4">
    <location>
        <begin position="50"/>
        <end position="88"/>
    </location>
</feature>
<feature type="compositionally biased region" description="Low complexity" evidence="4">
    <location>
        <begin position="55"/>
        <end position="71"/>
    </location>
</feature>
<feature type="region of interest" description="Disordered" evidence="4">
    <location>
        <begin position="1"/>
        <end position="21"/>
    </location>
</feature>
<dbReference type="EMBL" id="UYIO01000001">
    <property type="protein sequence ID" value="VDG75872.1"/>
    <property type="molecule type" value="Genomic_DNA"/>
</dbReference>
<dbReference type="Gene3D" id="3.40.50.1820">
    <property type="entry name" value="alpha/beta hydrolase"/>
    <property type="match status" value="1"/>
</dbReference>
<sequence>MTHTSIPSRAHTSRARTSRIRTFPGRHFRLAMGAALALACALAGCNGPGKTPDTSAAGASQSSAAAAAAGQHPANNSGTGSNTSARSRVASTELSASWQEKNFADFYTQDISWRPCTEADGLSEELAALATQSGTDVSTFQCGTVKAPLNWADPGDTRTVELAVSKIPTRGGQEKPKVMFTNPGGPGIGGVQHSMVMATSPAFASVLEDYELWGFDPRGIGNSAAVRCESDSKLAAVQLAECAESSPLAHFMGTSYVARDLEMLRAISGAPELNYLGYSYGTVLGATYATLFPEKAGRMVLDSAQASAWAGLRALYDQKLAVASAVGKLADSCGQLTTLEGEAVTCPFTSEREMLDFKKSLEATPLVASDGTAMHGAELQSYLTSALYGDRASALDLLGKARQGDVAARDEVVAKAAEPGSEIDTAGQLVVCPSAEKTPDVAGLLAYMEENGIPEFYGGKPARDKILGELTEFECAVLPETGTDITDTFDASQVSNPVLVIGITGDHATPYKYAEELRTQLGQARLLTVAGSGHGASYSDLSTCADTVATNYLRRGELPAEGTVCPADQPSSAQG</sequence>
<feature type="compositionally biased region" description="Polar residues" evidence="4">
    <location>
        <begin position="73"/>
        <end position="88"/>
    </location>
</feature>
<organism evidence="6 7">
    <name type="scientific">Actinobaculum suis</name>
    <dbReference type="NCBI Taxonomy" id="1657"/>
    <lineage>
        <taxon>Bacteria</taxon>
        <taxon>Bacillati</taxon>
        <taxon>Actinomycetota</taxon>
        <taxon>Actinomycetes</taxon>
        <taxon>Actinomycetales</taxon>
        <taxon>Actinomycetaceae</taxon>
        <taxon>Actinobaculum</taxon>
    </lineage>
</organism>
<evidence type="ECO:0000256" key="1">
    <source>
        <dbReference type="ARBA" id="ARBA00010088"/>
    </source>
</evidence>
<comment type="caution">
    <text evidence="6">The sequence shown here is derived from an EMBL/GenBank/DDBJ whole genome shotgun (WGS) entry which is preliminary data.</text>
</comment>
<keyword evidence="6" id="KW-0645">Protease</keyword>
<evidence type="ECO:0000313" key="6">
    <source>
        <dbReference type="EMBL" id="VDG75872.1"/>
    </source>
</evidence>
<dbReference type="InterPro" id="IPR051601">
    <property type="entry name" value="Serine_prot/Carboxylest_S33"/>
</dbReference>
<keyword evidence="6" id="KW-0031">Aminopeptidase</keyword>
<feature type="domain" description="Peptidase S33 tripeptidyl aminopeptidase-like C-terminal" evidence="5">
    <location>
        <begin position="474"/>
        <end position="565"/>
    </location>
</feature>